<dbReference type="CDD" id="cd10276">
    <property type="entry name" value="BamB_YfgL"/>
    <property type="match status" value="1"/>
</dbReference>
<comment type="subcellular location">
    <subcellularLocation>
        <location evidence="4">Cell outer membrane</location>
        <topology evidence="4">Lipid-anchor</topology>
    </subcellularLocation>
</comment>
<feature type="domain" description="Pyrrolo-quinoline quinone repeat" evidence="5">
    <location>
        <begin position="120"/>
        <end position="336"/>
    </location>
</feature>
<keyword evidence="2 4" id="KW-0472">Membrane</keyword>
<dbReference type="InterPro" id="IPR017687">
    <property type="entry name" value="BamB"/>
</dbReference>
<dbReference type="InterPro" id="IPR002372">
    <property type="entry name" value="PQQ_rpt_dom"/>
</dbReference>
<dbReference type="GO" id="GO:0009279">
    <property type="term" value="C:cell outer membrane"/>
    <property type="evidence" value="ECO:0007669"/>
    <property type="project" value="UniProtKB-SubCell"/>
</dbReference>
<dbReference type="SMART" id="SM00564">
    <property type="entry name" value="PQQ"/>
    <property type="match status" value="6"/>
</dbReference>
<dbReference type="RefSeq" id="WP_020851187.1">
    <property type="nucleotide sequence ID" value="NZ_CP006696.1"/>
</dbReference>
<dbReference type="InterPro" id="IPR015943">
    <property type="entry name" value="WD40/YVTN_repeat-like_dom_sf"/>
</dbReference>
<accession>A0A060HB81</accession>
<evidence type="ECO:0000259" key="5">
    <source>
        <dbReference type="Pfam" id="PF13360"/>
    </source>
</evidence>
<dbReference type="InterPro" id="IPR011047">
    <property type="entry name" value="Quinoprotein_ADH-like_sf"/>
</dbReference>
<evidence type="ECO:0000256" key="2">
    <source>
        <dbReference type="ARBA" id="ARBA00023136"/>
    </source>
</evidence>
<feature type="domain" description="Pyrrolo-quinoline quinone repeat" evidence="5">
    <location>
        <begin position="72"/>
        <end position="113"/>
    </location>
</feature>
<proteinExistence type="inferred from homology"/>
<dbReference type="GO" id="GO:0051205">
    <property type="term" value="P:protein insertion into membrane"/>
    <property type="evidence" value="ECO:0007669"/>
    <property type="project" value="UniProtKB-UniRule"/>
</dbReference>
<dbReference type="Pfam" id="PF13360">
    <property type="entry name" value="PQQ_2"/>
    <property type="match status" value="2"/>
</dbReference>
<evidence type="ECO:0000313" key="6">
    <source>
        <dbReference type="EMBL" id="AIC10192.1"/>
    </source>
</evidence>
<keyword evidence="4" id="KW-0564">Palmitate</keyword>
<dbReference type="HAMAP" id="MF_00923">
    <property type="entry name" value="OM_assembly_BamB"/>
    <property type="match status" value="1"/>
</dbReference>
<reference evidence="6 7" key="1">
    <citation type="submission" date="2013-08" db="EMBL/GenBank/DDBJ databases">
        <authorList>
            <person name="Stouthamer R."/>
            <person name="Nunney L."/>
        </authorList>
    </citation>
    <scope>NUCLEOTIDE SEQUENCE [LARGE SCALE GENOMIC DNA]</scope>
    <source>
        <strain evidence="7">ann-1</strain>
    </source>
</reference>
<dbReference type="PROSITE" id="PS51257">
    <property type="entry name" value="PROKAR_LIPOPROTEIN"/>
    <property type="match status" value="1"/>
</dbReference>
<evidence type="ECO:0000313" key="7">
    <source>
        <dbReference type="Proteomes" id="UP000027215"/>
    </source>
</evidence>
<organism evidence="6 7">
    <name type="scientific">Xylella fastidiosa subsp. sandyi Ann-1</name>
    <dbReference type="NCBI Taxonomy" id="155920"/>
    <lineage>
        <taxon>Bacteria</taxon>
        <taxon>Pseudomonadati</taxon>
        <taxon>Pseudomonadota</taxon>
        <taxon>Gammaproteobacteria</taxon>
        <taxon>Lysobacterales</taxon>
        <taxon>Lysobacteraceae</taxon>
        <taxon>Xylella</taxon>
    </lineage>
</organism>
<dbReference type="Proteomes" id="UP000027215">
    <property type="component" value="Chromosome"/>
</dbReference>
<comment type="similarity">
    <text evidence="4">Belongs to the BamB family.</text>
</comment>
<dbReference type="Gene3D" id="2.130.10.10">
    <property type="entry name" value="YVTN repeat-like/Quinoprotein amine dehydrogenase"/>
    <property type="match status" value="1"/>
</dbReference>
<dbReference type="NCBIfam" id="TIGR03300">
    <property type="entry name" value="assembly_YfgL"/>
    <property type="match status" value="1"/>
</dbReference>
<evidence type="ECO:0000256" key="4">
    <source>
        <dbReference type="HAMAP-Rule" id="MF_00923"/>
    </source>
</evidence>
<evidence type="ECO:0000256" key="3">
    <source>
        <dbReference type="ARBA" id="ARBA00023237"/>
    </source>
</evidence>
<name>A0A060HB81_XYLFS</name>
<dbReference type="PATRIC" id="fig|155920.8.peg.1921"/>
<dbReference type="KEGG" id="xfs:D934_08270"/>
<evidence type="ECO:0000256" key="1">
    <source>
        <dbReference type="ARBA" id="ARBA00022729"/>
    </source>
</evidence>
<dbReference type="HOGENOM" id="CLU_027480_0_1_6"/>
<comment type="subunit">
    <text evidence="4">Part of the Bam complex.</text>
</comment>
<protein>
    <recommendedName>
        <fullName evidence="4">Outer membrane protein assembly factor BamB</fullName>
    </recommendedName>
</protein>
<dbReference type="SUPFAM" id="SSF50998">
    <property type="entry name" value="Quinoprotein alcohol dehydrogenase-like"/>
    <property type="match status" value="1"/>
</dbReference>
<dbReference type="EMBL" id="CP006696">
    <property type="protein sequence ID" value="AIC10192.1"/>
    <property type="molecule type" value="Genomic_DNA"/>
</dbReference>
<keyword evidence="4 6" id="KW-0449">Lipoprotein</keyword>
<gene>
    <name evidence="4" type="primary">bamB</name>
    <name evidence="6" type="ORF">D934_08270</name>
</gene>
<keyword evidence="3 4" id="KW-0998">Cell outer membrane</keyword>
<dbReference type="AlphaFoldDB" id="A0A060HB81"/>
<dbReference type="PANTHER" id="PTHR34512">
    <property type="entry name" value="CELL SURFACE PROTEIN"/>
    <property type="match status" value="1"/>
</dbReference>
<dbReference type="GO" id="GO:0043165">
    <property type="term" value="P:Gram-negative-bacterium-type cell outer membrane assembly"/>
    <property type="evidence" value="ECO:0007669"/>
    <property type="project" value="UniProtKB-UniRule"/>
</dbReference>
<dbReference type="PANTHER" id="PTHR34512:SF30">
    <property type="entry name" value="OUTER MEMBRANE PROTEIN ASSEMBLY FACTOR BAMB"/>
    <property type="match status" value="1"/>
</dbReference>
<dbReference type="InterPro" id="IPR018391">
    <property type="entry name" value="PQQ_b-propeller_rpt"/>
</dbReference>
<keyword evidence="1 4" id="KW-0732">Signal</keyword>
<sequence length="411" mass="43694">MRDVMKFRKFFTIALFATVFVGCGSVKSVFRGKDADARKAQEPADLADFTPTVKVGKLWAVDLGKGEGRIGVRQRPTVVDGKVYAAAIGGGVLALDLHTGQVLWKYVPAQGSNAKDNKKFSKKSMLRLAGGPGVGDGLVVIGTLDGQVIALDQNDGTEKWRANVPNEVIAAPAVVQNMVFVRSNDGRVTAFEGATGQRRWFTERESPSLTVRGNAPVIPGTDLLFVGNDDGTISALAMHDGNSLWVQSVAMPEGRSELERMADVDGVPVLEGNTLYATSYKNETVAIDGASGRMLWNREHGGAGGVGVSSNYIVVTDNDGIVWGLDKPTGSASWSQPALARRFLTGVAIQGDYAVVGDYKGYLHWLRLSDGALAARERSGSAAIVGQPVVADNVLLVQSSNGKLAAFRLMQ</sequence>
<comment type="function">
    <text evidence="4">Part of the outer membrane protein assembly complex, which is involved in assembly and insertion of beta-barrel proteins into the outer membrane.</text>
</comment>